<feature type="domain" description="MOSC" evidence="1">
    <location>
        <begin position="31"/>
        <end position="165"/>
    </location>
</feature>
<dbReference type="Pfam" id="PF03473">
    <property type="entry name" value="MOSC"/>
    <property type="match status" value="1"/>
</dbReference>
<evidence type="ECO:0000259" key="1">
    <source>
        <dbReference type="PROSITE" id="PS51340"/>
    </source>
</evidence>
<accession>A0ABP9VJI0</accession>
<proteinExistence type="predicted"/>
<protein>
    <recommendedName>
        <fullName evidence="1">MOSC domain-containing protein</fullName>
    </recommendedName>
</protein>
<dbReference type="EMBL" id="BAABRN010000070">
    <property type="protein sequence ID" value="GAA5503842.1"/>
    <property type="molecule type" value="Genomic_DNA"/>
</dbReference>
<dbReference type="PROSITE" id="PS51340">
    <property type="entry name" value="MOSC"/>
    <property type="match status" value="1"/>
</dbReference>
<dbReference type="PANTHER" id="PTHR30212:SF2">
    <property type="entry name" value="PROTEIN YIIM"/>
    <property type="match status" value="1"/>
</dbReference>
<dbReference type="RefSeq" id="WP_353543811.1">
    <property type="nucleotide sequence ID" value="NZ_BAABRN010000070.1"/>
</dbReference>
<dbReference type="InterPro" id="IPR052353">
    <property type="entry name" value="Benzoxazolinone_Detox_Enz"/>
</dbReference>
<evidence type="ECO:0000313" key="3">
    <source>
        <dbReference type="Proteomes" id="UP001458946"/>
    </source>
</evidence>
<dbReference type="PANTHER" id="PTHR30212">
    <property type="entry name" value="PROTEIN YIIM"/>
    <property type="match status" value="1"/>
</dbReference>
<gene>
    <name evidence="2" type="ORF">Dxin01_03605</name>
</gene>
<dbReference type="Gene3D" id="2.40.33.20">
    <property type="entry name" value="PK beta-barrel domain-like"/>
    <property type="match status" value="1"/>
</dbReference>
<reference evidence="2 3" key="1">
    <citation type="submission" date="2024-02" db="EMBL/GenBank/DDBJ databases">
        <title>Deinococcus xinjiangensis NBRC 107630.</title>
        <authorList>
            <person name="Ichikawa N."/>
            <person name="Katano-Makiyama Y."/>
            <person name="Hidaka K."/>
        </authorList>
    </citation>
    <scope>NUCLEOTIDE SEQUENCE [LARGE SCALE GENOMIC DNA]</scope>
    <source>
        <strain evidence="2 3">NBRC 107630</strain>
    </source>
</reference>
<organism evidence="2 3">
    <name type="scientific">Deinococcus xinjiangensis</name>
    <dbReference type="NCBI Taxonomy" id="457454"/>
    <lineage>
        <taxon>Bacteria</taxon>
        <taxon>Thermotogati</taxon>
        <taxon>Deinococcota</taxon>
        <taxon>Deinococci</taxon>
        <taxon>Deinococcales</taxon>
        <taxon>Deinococcaceae</taxon>
        <taxon>Deinococcus</taxon>
    </lineage>
</organism>
<keyword evidence="3" id="KW-1185">Reference proteome</keyword>
<name>A0ABP9VJI0_9DEIO</name>
<comment type="caution">
    <text evidence="2">The sequence shown here is derived from an EMBL/GenBank/DDBJ whole genome shotgun (WGS) entry which is preliminary data.</text>
</comment>
<dbReference type="SUPFAM" id="SSF50800">
    <property type="entry name" value="PK beta-barrel domain-like"/>
    <property type="match status" value="1"/>
</dbReference>
<evidence type="ECO:0000313" key="2">
    <source>
        <dbReference type="EMBL" id="GAA5503842.1"/>
    </source>
</evidence>
<dbReference type="InterPro" id="IPR011037">
    <property type="entry name" value="Pyrv_Knase-like_insert_dom_sf"/>
</dbReference>
<sequence>MTSPTYTLLGVCVGKGKAFPNKTGATGIDKRPVLGPVEVKTLGLVGDEVMDSKHHGGPDQAVYLYTQPDYDYWTEFLGEAPAAGAFGENLLISGPASAEVQIGQRFRIGSVLLEAAASRIPCETFAAHMHDPLFVKKFRQARRPGIYARVIEEGTLQAGDPVTLEGHVPADAPTILDTFEYFYDKQPTPQQVQRLLAAPVAVRLRRELEEQAAKFAAGR</sequence>
<dbReference type="InterPro" id="IPR005302">
    <property type="entry name" value="MoCF_Sase_C"/>
</dbReference>
<dbReference type="Proteomes" id="UP001458946">
    <property type="component" value="Unassembled WGS sequence"/>
</dbReference>